<evidence type="ECO:0000313" key="1">
    <source>
        <dbReference type="EMBL" id="KAH3821970.1"/>
    </source>
</evidence>
<dbReference type="AlphaFoldDB" id="A0A9D4GUU2"/>
<name>A0A9D4GUU2_DREPO</name>
<proteinExistence type="predicted"/>
<keyword evidence="2" id="KW-1185">Reference proteome</keyword>
<gene>
    <name evidence="1" type="ORF">DPMN_123738</name>
</gene>
<sequence>MCVTCLDSDKDGLSDSGSDVSELNKCFVDNFDETFNTDFNWSRVESEFCNDSDCSSVGELEKNV</sequence>
<evidence type="ECO:0000313" key="2">
    <source>
        <dbReference type="Proteomes" id="UP000828390"/>
    </source>
</evidence>
<protein>
    <submittedName>
        <fullName evidence="1">Uncharacterized protein</fullName>
    </submittedName>
</protein>
<comment type="caution">
    <text evidence="1">The sequence shown here is derived from an EMBL/GenBank/DDBJ whole genome shotgun (WGS) entry which is preliminary data.</text>
</comment>
<reference evidence="1" key="2">
    <citation type="submission" date="2020-11" db="EMBL/GenBank/DDBJ databases">
        <authorList>
            <person name="McCartney M.A."/>
            <person name="Auch B."/>
            <person name="Kono T."/>
            <person name="Mallez S."/>
            <person name="Becker A."/>
            <person name="Gohl D.M."/>
            <person name="Silverstein K.A.T."/>
            <person name="Koren S."/>
            <person name="Bechman K.B."/>
            <person name="Herman A."/>
            <person name="Abrahante J.E."/>
            <person name="Garbe J."/>
        </authorList>
    </citation>
    <scope>NUCLEOTIDE SEQUENCE</scope>
    <source>
        <strain evidence="1">Duluth1</strain>
        <tissue evidence="1">Whole animal</tissue>
    </source>
</reference>
<organism evidence="1 2">
    <name type="scientific">Dreissena polymorpha</name>
    <name type="common">Zebra mussel</name>
    <name type="synonym">Mytilus polymorpha</name>
    <dbReference type="NCBI Taxonomy" id="45954"/>
    <lineage>
        <taxon>Eukaryota</taxon>
        <taxon>Metazoa</taxon>
        <taxon>Spiralia</taxon>
        <taxon>Lophotrochozoa</taxon>
        <taxon>Mollusca</taxon>
        <taxon>Bivalvia</taxon>
        <taxon>Autobranchia</taxon>
        <taxon>Heteroconchia</taxon>
        <taxon>Euheterodonta</taxon>
        <taxon>Imparidentia</taxon>
        <taxon>Neoheterodontei</taxon>
        <taxon>Myida</taxon>
        <taxon>Dreissenoidea</taxon>
        <taxon>Dreissenidae</taxon>
        <taxon>Dreissena</taxon>
    </lineage>
</organism>
<dbReference type="EMBL" id="JAIWYP010000005">
    <property type="protein sequence ID" value="KAH3821970.1"/>
    <property type="molecule type" value="Genomic_DNA"/>
</dbReference>
<accession>A0A9D4GUU2</accession>
<reference evidence="1" key="1">
    <citation type="journal article" date="2019" name="bioRxiv">
        <title>The Genome of the Zebra Mussel, Dreissena polymorpha: A Resource for Invasive Species Research.</title>
        <authorList>
            <person name="McCartney M.A."/>
            <person name="Auch B."/>
            <person name="Kono T."/>
            <person name="Mallez S."/>
            <person name="Zhang Y."/>
            <person name="Obille A."/>
            <person name="Becker A."/>
            <person name="Abrahante J.E."/>
            <person name="Garbe J."/>
            <person name="Badalamenti J.P."/>
            <person name="Herman A."/>
            <person name="Mangelson H."/>
            <person name="Liachko I."/>
            <person name="Sullivan S."/>
            <person name="Sone E.D."/>
            <person name="Koren S."/>
            <person name="Silverstein K.A.T."/>
            <person name="Beckman K.B."/>
            <person name="Gohl D.M."/>
        </authorList>
    </citation>
    <scope>NUCLEOTIDE SEQUENCE</scope>
    <source>
        <strain evidence="1">Duluth1</strain>
        <tissue evidence="1">Whole animal</tissue>
    </source>
</reference>
<dbReference type="Proteomes" id="UP000828390">
    <property type="component" value="Unassembled WGS sequence"/>
</dbReference>